<dbReference type="AlphaFoldDB" id="A0AB74C0C5"/>
<comment type="caution">
    <text evidence="1">The sequence shown here is derived from an EMBL/GenBank/DDBJ whole genome shotgun (WGS) entry which is preliminary data.</text>
</comment>
<organism evidence="1 2">
    <name type="scientific">Aspergillus flavus</name>
    <dbReference type="NCBI Taxonomy" id="5059"/>
    <lineage>
        <taxon>Eukaryota</taxon>
        <taxon>Fungi</taxon>
        <taxon>Dikarya</taxon>
        <taxon>Ascomycota</taxon>
        <taxon>Pezizomycotina</taxon>
        <taxon>Eurotiomycetes</taxon>
        <taxon>Eurotiomycetidae</taxon>
        <taxon>Eurotiales</taxon>
        <taxon>Aspergillaceae</taxon>
        <taxon>Aspergillus</taxon>
        <taxon>Aspergillus subgen. Circumdati</taxon>
    </lineage>
</organism>
<evidence type="ECO:0000313" key="1">
    <source>
        <dbReference type="EMBL" id="RMZ39966.1"/>
    </source>
</evidence>
<gene>
    <name evidence="1" type="ORF">CA14_000852</name>
</gene>
<evidence type="ECO:0008006" key="3">
    <source>
        <dbReference type="Google" id="ProtNLM"/>
    </source>
</evidence>
<dbReference type="EMBL" id="QQZZ01000127">
    <property type="protein sequence ID" value="RMZ39966.1"/>
    <property type="molecule type" value="Genomic_DNA"/>
</dbReference>
<accession>A0AB74C0C5</accession>
<reference evidence="1 2" key="1">
    <citation type="submission" date="2018-07" db="EMBL/GenBank/DDBJ databases">
        <title>Identification of spontaneous genetic mutation associated with occurrence of a yellow conidial color mutant of Aspergillus flavus.</title>
        <authorList>
            <person name="Chang P.-K."/>
            <person name="Mack B.M."/>
            <person name="Scharfenstein L."/>
            <person name="Gilbert M.K."/>
        </authorList>
    </citation>
    <scope>NUCLEOTIDE SEQUENCE [LARGE SCALE GENOMIC DNA]</scope>
    <source>
        <strain evidence="1 2">CA14</strain>
    </source>
</reference>
<dbReference type="Proteomes" id="UP000275480">
    <property type="component" value="Unassembled WGS sequence"/>
</dbReference>
<sequence>MESVTLEALPAEMKTAILYAIPDLASLNAVVHASPSFHALYLSQRKQLLSTVLERCLQLPVMVDVVAALIALRGWQERCKAPKAALEAADKFLSKYVPLRSILAPPYSYSVYEYLDQELDVYQLFASLTEDDLIEMARLHTMVEFILKEMVHSVLELRPDTQKPKEENVALSPPETFRMQRALYRLEIYRLLFSTRGLPWFEEQDWLSDIYVNSDDQWNLFLSLFTPWEMEEIRCAAMYIFRVYEELPGATEFDDWCELFPDENEEPLSHLYDHEIDDEHRENYVSLGLGFLYHWIHVSSITCREERLLKQKAILRGTLSRAVYFIVDALDTIPQYEYGWDFGDEGTDGKTFLSDADWNSPNLAWTWCLINSPREDASIELWRDLSNPLRKWGFLFWDEHRLKEWSLSPEMIREIQISPVDKPSGRPYPFGWT</sequence>
<evidence type="ECO:0000313" key="2">
    <source>
        <dbReference type="Proteomes" id="UP000275480"/>
    </source>
</evidence>
<name>A0AB74C0C5_ASPFL</name>
<protein>
    <recommendedName>
        <fullName evidence="3">F-box domain-containing protein</fullName>
    </recommendedName>
</protein>
<proteinExistence type="predicted"/>